<dbReference type="Pfam" id="PF25231">
    <property type="entry name" value="DUF7847"/>
    <property type="match status" value="1"/>
</dbReference>
<feature type="transmembrane region" description="Helical" evidence="2">
    <location>
        <begin position="15"/>
        <end position="34"/>
    </location>
</feature>
<dbReference type="RefSeq" id="WP_317140676.1">
    <property type="nucleotide sequence ID" value="NZ_CP118157.1"/>
</dbReference>
<feature type="compositionally biased region" description="Pro residues" evidence="1">
    <location>
        <begin position="349"/>
        <end position="387"/>
    </location>
</feature>
<protein>
    <submittedName>
        <fullName evidence="4">Glycerophosphoryl diester phosphodiesterase membrane domain-containing protein</fullName>
    </submittedName>
</protein>
<keyword evidence="2" id="KW-0472">Membrane</keyword>
<dbReference type="Proteomes" id="UP001305498">
    <property type="component" value="Chromosome"/>
</dbReference>
<dbReference type="InterPro" id="IPR057169">
    <property type="entry name" value="DUF7847"/>
</dbReference>
<keyword evidence="2" id="KW-1133">Transmembrane helix</keyword>
<evidence type="ECO:0000256" key="1">
    <source>
        <dbReference type="SAM" id="MobiDB-lite"/>
    </source>
</evidence>
<gene>
    <name evidence="4" type="ORF">N8K70_05910</name>
</gene>
<evidence type="ECO:0000313" key="4">
    <source>
        <dbReference type="EMBL" id="WOF24204.1"/>
    </source>
</evidence>
<feature type="transmembrane region" description="Helical" evidence="2">
    <location>
        <begin position="274"/>
        <end position="307"/>
    </location>
</feature>
<dbReference type="EMBL" id="CP118157">
    <property type="protein sequence ID" value="WOF24204.1"/>
    <property type="molecule type" value="Genomic_DNA"/>
</dbReference>
<feature type="domain" description="DUF7847" evidence="3">
    <location>
        <begin position="25"/>
        <end position="307"/>
    </location>
</feature>
<keyword evidence="5" id="KW-1185">Reference proteome</keyword>
<accession>A0AA97FLE8</accession>
<feature type="compositionally biased region" description="Pro residues" evidence="1">
    <location>
        <begin position="413"/>
        <end position="423"/>
    </location>
</feature>
<reference evidence="4 5" key="1">
    <citation type="submission" date="2023-02" db="EMBL/GenBank/DDBJ databases">
        <title>Microbacterium betulae sp. nov., isolated from birch wood.</title>
        <authorList>
            <person name="Pasciak M."/>
            <person name="Pawlik K.J."/>
            <person name="Martynowski D."/>
            <person name="Laczmanski L."/>
            <person name="Ciekot J."/>
            <person name="Szponar B."/>
            <person name="Wojcik-Fatla A."/>
            <person name="Mackiewicz B."/>
            <person name="Farian E."/>
            <person name="Cholewa G."/>
            <person name="Cholewa A."/>
            <person name="Dutkiewicz J."/>
        </authorList>
    </citation>
    <scope>NUCLEOTIDE SEQUENCE [LARGE SCALE GENOMIC DNA]</scope>
    <source>
        <strain evidence="4 5">AB</strain>
    </source>
</reference>
<organism evidence="4 5">
    <name type="scientific">Microbacterium betulae</name>
    <dbReference type="NCBI Taxonomy" id="2981139"/>
    <lineage>
        <taxon>Bacteria</taxon>
        <taxon>Bacillati</taxon>
        <taxon>Actinomycetota</taxon>
        <taxon>Actinomycetes</taxon>
        <taxon>Micrococcales</taxon>
        <taxon>Microbacteriaceae</taxon>
        <taxon>Microbacterium</taxon>
    </lineage>
</organism>
<feature type="transmembrane region" description="Helical" evidence="2">
    <location>
        <begin position="88"/>
        <end position="118"/>
    </location>
</feature>
<sequence length="443" mass="45642">MTAEPRWTPAPRGGLIPLYPLGFGTILGKSFGALRGNPRVLLGFAMAVQIVSTLIGTAAIGAVAFATFSRLDTVAEFSEEYELIAAGSALVTALVTIAVLLVTGVLGIIVQAVVVGEVAHASLGERATLARIWARVRPVVWRLIGYYALLVAAVAAAVAVLVGIVAGLAIVETWAGVLAGVLALVGGIVLYAWLGTKLFVVPSAIILEHATIRGGIARSWRLIGGRFWQTFGVIVLIGLIMNTAAYAVGMPFSFLGGAFTSVFAPTGDPDASAVIAMVLTVAASQIVTLVVSSIGVVVQATSSALVYIDARMRREGIDLRMQSYVERRDAGAADAGDPYAFDPGAVAPPRAPEPWQVAPPAPPYGQAPPQYPQAPPYGQAPPYPHAPSPFGQAVPPAPDPGRPAPRWGQYAPTTPPPPAPAEPVGPAAPSSPPAPDERASGGS</sequence>
<feature type="transmembrane region" description="Helical" evidence="2">
    <location>
        <begin position="41"/>
        <end position="68"/>
    </location>
</feature>
<feature type="compositionally biased region" description="Low complexity" evidence="1">
    <location>
        <begin position="333"/>
        <end position="345"/>
    </location>
</feature>
<feature type="transmembrane region" description="Helical" evidence="2">
    <location>
        <begin position="174"/>
        <end position="194"/>
    </location>
</feature>
<dbReference type="AlphaFoldDB" id="A0AA97FLE8"/>
<name>A0AA97FLE8_9MICO</name>
<evidence type="ECO:0000259" key="3">
    <source>
        <dbReference type="Pfam" id="PF25231"/>
    </source>
</evidence>
<dbReference type="KEGG" id="mbet:N8K70_05910"/>
<proteinExistence type="predicted"/>
<feature type="transmembrane region" description="Helical" evidence="2">
    <location>
        <begin position="227"/>
        <end position="254"/>
    </location>
</feature>
<keyword evidence="2" id="KW-0812">Transmembrane</keyword>
<evidence type="ECO:0000256" key="2">
    <source>
        <dbReference type="SAM" id="Phobius"/>
    </source>
</evidence>
<feature type="region of interest" description="Disordered" evidence="1">
    <location>
        <begin position="333"/>
        <end position="443"/>
    </location>
</feature>
<feature type="transmembrane region" description="Helical" evidence="2">
    <location>
        <begin position="139"/>
        <end position="168"/>
    </location>
</feature>
<evidence type="ECO:0000313" key="5">
    <source>
        <dbReference type="Proteomes" id="UP001305498"/>
    </source>
</evidence>